<dbReference type="InterPro" id="IPR024324">
    <property type="entry name" value="Condensin_cplx_su1_N"/>
</dbReference>
<comment type="function">
    <text evidence="10">Regulatory subunit of the condensin complex, a complex required for conversion of interphase chromatin into mitotic-like condense chromosomes. The condensin complex probably introduces positive supercoils into relaxed DNA in the presence of type I topoisomerases and converts nicked DNA into positive knotted forms in the presence of type II topoisomerases.</text>
</comment>
<dbReference type="OrthoDB" id="436262at2759"/>
<organism evidence="14 15">
    <name type="scientific">Parasitella parasitica</name>
    <dbReference type="NCBI Taxonomy" id="35722"/>
    <lineage>
        <taxon>Eukaryota</taxon>
        <taxon>Fungi</taxon>
        <taxon>Fungi incertae sedis</taxon>
        <taxon>Mucoromycota</taxon>
        <taxon>Mucoromycotina</taxon>
        <taxon>Mucoromycetes</taxon>
        <taxon>Mucorales</taxon>
        <taxon>Mucorineae</taxon>
        <taxon>Mucoraceae</taxon>
        <taxon>Parasitella</taxon>
    </lineage>
</organism>
<feature type="compositionally biased region" description="Basic and acidic residues" evidence="11">
    <location>
        <begin position="1269"/>
        <end position="1283"/>
    </location>
</feature>
<evidence type="ECO:0000256" key="2">
    <source>
        <dbReference type="ARBA" id="ARBA00004286"/>
    </source>
</evidence>
<keyword evidence="6 10" id="KW-0498">Mitosis</keyword>
<dbReference type="PANTHER" id="PTHR14222">
    <property type="entry name" value="CONDENSIN"/>
    <property type="match status" value="1"/>
</dbReference>
<evidence type="ECO:0000256" key="7">
    <source>
        <dbReference type="ARBA" id="ARBA00023067"/>
    </source>
</evidence>
<feature type="domain" description="Condensin complex subunit 1 N-terminal" evidence="13">
    <location>
        <begin position="78"/>
        <end position="236"/>
    </location>
</feature>
<dbReference type="PANTHER" id="PTHR14222:SF2">
    <property type="entry name" value="CONDENSIN COMPLEX SUBUNIT 1"/>
    <property type="match status" value="1"/>
</dbReference>
<evidence type="ECO:0000313" key="15">
    <source>
        <dbReference type="Proteomes" id="UP000054107"/>
    </source>
</evidence>
<reference evidence="14 15" key="1">
    <citation type="submission" date="2014-09" db="EMBL/GenBank/DDBJ databases">
        <authorList>
            <person name="Ellenberger Sabrina"/>
        </authorList>
    </citation>
    <scope>NUCLEOTIDE SEQUENCE [LARGE SCALE GENOMIC DNA]</scope>
    <source>
        <strain evidence="14 15">CBS 412.66</strain>
    </source>
</reference>
<dbReference type="InterPro" id="IPR011989">
    <property type="entry name" value="ARM-like"/>
</dbReference>
<feature type="compositionally biased region" description="Acidic residues" evidence="11">
    <location>
        <begin position="505"/>
        <end position="519"/>
    </location>
</feature>
<gene>
    <name evidence="14" type="primary">PARPA_08976.1 scaffold 35302</name>
</gene>
<dbReference type="GO" id="GO:0000796">
    <property type="term" value="C:condensin complex"/>
    <property type="evidence" value="ECO:0007669"/>
    <property type="project" value="TreeGrafter"/>
</dbReference>
<feature type="region of interest" description="Disordered" evidence="11">
    <location>
        <begin position="1269"/>
        <end position="1366"/>
    </location>
</feature>
<keyword evidence="7 10" id="KW-0226">DNA condensation</keyword>
<name>A0A0B7NBF8_9FUNG</name>
<dbReference type="EMBL" id="LN731702">
    <property type="protein sequence ID" value="CEP14791.1"/>
    <property type="molecule type" value="Genomic_DNA"/>
</dbReference>
<evidence type="ECO:0000256" key="4">
    <source>
        <dbReference type="ARBA" id="ARBA00022454"/>
    </source>
</evidence>
<dbReference type="GO" id="GO:0042393">
    <property type="term" value="F:histone binding"/>
    <property type="evidence" value="ECO:0007669"/>
    <property type="project" value="TreeGrafter"/>
</dbReference>
<dbReference type="Pfam" id="PF12717">
    <property type="entry name" value="Cnd1"/>
    <property type="match status" value="1"/>
</dbReference>
<evidence type="ECO:0000256" key="10">
    <source>
        <dbReference type="PIRNR" id="PIRNR017127"/>
    </source>
</evidence>
<dbReference type="InterPro" id="IPR007673">
    <property type="entry name" value="Condensin_cplx_su1"/>
</dbReference>
<evidence type="ECO:0000259" key="12">
    <source>
        <dbReference type="Pfam" id="PF12717"/>
    </source>
</evidence>
<dbReference type="InterPro" id="IPR016024">
    <property type="entry name" value="ARM-type_fold"/>
</dbReference>
<evidence type="ECO:0000256" key="8">
    <source>
        <dbReference type="ARBA" id="ARBA00023242"/>
    </source>
</evidence>
<evidence type="ECO:0000256" key="11">
    <source>
        <dbReference type="SAM" id="MobiDB-lite"/>
    </source>
</evidence>
<dbReference type="STRING" id="35722.A0A0B7NBF8"/>
<dbReference type="GO" id="GO:0005634">
    <property type="term" value="C:nucleus"/>
    <property type="evidence" value="ECO:0007669"/>
    <property type="project" value="UniProtKB-SubCell"/>
</dbReference>
<proteinExistence type="inferred from homology"/>
<dbReference type="SUPFAM" id="SSF48371">
    <property type="entry name" value="ARM repeat"/>
    <property type="match status" value="1"/>
</dbReference>
<evidence type="ECO:0000313" key="14">
    <source>
        <dbReference type="EMBL" id="CEP14791.1"/>
    </source>
</evidence>
<evidence type="ECO:0000256" key="1">
    <source>
        <dbReference type="ARBA" id="ARBA00004123"/>
    </source>
</evidence>
<sequence>MRDQFVLTDEVLNIQQGDLSNYYIPNEIEIRGKSDHDLARYLNEITDSIQVSSENISDPFIFDKIRSFLKSFSSLQPRILSRLFDILLAAFRVEIKSASDDLDSNEMETFNVHRLHLELYGFLVHWFLLLAEENTTSSSMVRKAKSTSSAAGNTLKTFDWSSQKLKAFDLASLLLGLKLTKLWTLPPDRVAFVTLFTKPAYQLFENPAHAKSNPIKERIFRILSLCVKHYDHLPAAQTTVMQSLQYWEHSAEPMAELLVYMIQKENYTQLADEILREISNKEFKDATAKELKDSPNPKTFATFLQTLAELSRKTILKNLTVLINLLDSDSYIMRVALIDILGLLITELSRTTEENPNHIEQINGFFDLLEERMLDPISYCRQKVLQVYLRLFELKSKFPKRRHAATMLCVRHLQDKSSIVRKYAIRAMTSLITTHPYSMYGGELDLEDWQAKLDKIDSELKNVATEDEVREALAAQKAQATETEEQQQSTLQENQDASADQPLDSADEDVEMEEVAENNDDNKENAPQGYHVPTQTPEPQPQQQPQQQEKAATPKTIVSAEKLQQLNLMRQYHIDSVQFIRLIHDAIPTITQLLSSKSKAEVLESMDFLVVGYNYKIKPAADGVKKMLHLIWTKDTSDEGKGIKMKLIKCYENLYLERDAKFSRQANVNRIAKNLIQLTYDTTLAELTSLEQLLGLLMAENKIAADVIQKLWSVYGFTQGRIQKSQRRGAIVILSMLAKTRTKVVSDKVDVLLKIGLGHLGKEDMDLARYTCIALQRLEGTKSKEKSRGVHEGVRFPNNHPMFARLKDVIESPTESQLWFSLAEQAVNTIFLLCRNPEALCEEIIRDKTIRVFGVKETSISSSPSPLNTDSATPLESSLMEYDMTQQALPMPQHPIYQNSMELSQLFFLVGHVALKEIVHLEIVEAAWKRKKSEKEKDKQNGDGQTAVDDELEQVGGTTEDDIGEAMTRIREREILFGPNSLLGVYGPILTEVCARNKIYTDRTLQVNATLALTKFMCVSSDFCEKKLQLLFTILEKSKDASIRSNIVIALGDMAVCFSTLIDDNITFLYNRLSDPDTIVRKNAVMVLTHLILNGMVKVKGQISEMAKCLEDQDQRISDLAKLFFTELASKDNAIYNNLPDIISSLTNNQPNRLQEESFRKIMKFIFGFDFTEKEKQAENIVDKLCQRFLTAEDERSWRDIAYCMSLLHFKSERPFKKLLEGWPSYQDKIHDDSVHKSFLEIIQKGRTHHKNQKPELKALVDEFEQRIVKQRGPEPDKAEKLPKKAIRVVKTREKKQKGTGLSSTTTTTAAAAAAGSKKPLRKKQKIIRDMESSEEDDDDMDIHSDNSFEEEQTDAEDDDFDEEDG</sequence>
<feature type="domain" description="Condensin complex subunit 1 C-terminal" evidence="12">
    <location>
        <begin position="1043"/>
        <end position="1206"/>
    </location>
</feature>
<accession>A0A0B7NBF8</accession>
<dbReference type="GO" id="GO:0000779">
    <property type="term" value="C:condensed chromosome, centromeric region"/>
    <property type="evidence" value="ECO:0007669"/>
    <property type="project" value="TreeGrafter"/>
</dbReference>
<evidence type="ECO:0000256" key="3">
    <source>
        <dbReference type="ARBA" id="ARBA00009606"/>
    </source>
</evidence>
<feature type="compositionally biased region" description="Low complexity" evidence="11">
    <location>
        <begin position="472"/>
        <end position="495"/>
    </location>
</feature>
<keyword evidence="4" id="KW-0158">Chromosome</keyword>
<feature type="region of interest" description="Disordered" evidence="11">
    <location>
        <begin position="472"/>
        <end position="554"/>
    </location>
</feature>
<keyword evidence="9 10" id="KW-0131">Cell cycle</keyword>
<dbReference type="PIRSF" id="PIRSF017127">
    <property type="entry name" value="Condensin_D2"/>
    <property type="match status" value="1"/>
</dbReference>
<evidence type="ECO:0000256" key="5">
    <source>
        <dbReference type="ARBA" id="ARBA00022618"/>
    </source>
</evidence>
<dbReference type="GO" id="GO:0007076">
    <property type="term" value="P:mitotic chromosome condensation"/>
    <property type="evidence" value="ECO:0007669"/>
    <property type="project" value="InterPro"/>
</dbReference>
<keyword evidence="15" id="KW-1185">Reference proteome</keyword>
<evidence type="ECO:0000256" key="9">
    <source>
        <dbReference type="ARBA" id="ARBA00023306"/>
    </source>
</evidence>
<keyword evidence="5 10" id="KW-0132">Cell division</keyword>
<dbReference type="InterPro" id="IPR032682">
    <property type="entry name" value="Cnd1_C"/>
</dbReference>
<protein>
    <recommendedName>
        <fullName evidence="10">Condensin complex subunit 1</fullName>
    </recommendedName>
</protein>
<dbReference type="Proteomes" id="UP000054107">
    <property type="component" value="Unassembled WGS sequence"/>
</dbReference>
<evidence type="ECO:0000259" key="13">
    <source>
        <dbReference type="Pfam" id="PF12922"/>
    </source>
</evidence>
<comment type="subcellular location">
    <subcellularLocation>
        <location evidence="2">Chromosome</location>
    </subcellularLocation>
    <subcellularLocation>
        <location evidence="1">Nucleus</location>
    </subcellularLocation>
</comment>
<feature type="compositionally biased region" description="Acidic residues" evidence="11">
    <location>
        <begin position="1348"/>
        <end position="1366"/>
    </location>
</feature>
<dbReference type="GO" id="GO:0010032">
    <property type="term" value="P:meiotic chromosome condensation"/>
    <property type="evidence" value="ECO:0007669"/>
    <property type="project" value="TreeGrafter"/>
</dbReference>
<feature type="compositionally biased region" description="Low complexity" evidence="11">
    <location>
        <begin position="1299"/>
        <end position="1318"/>
    </location>
</feature>
<feature type="compositionally biased region" description="Acidic residues" evidence="11">
    <location>
        <begin position="948"/>
        <end position="963"/>
    </location>
</feature>
<comment type="similarity">
    <text evidence="3 10">Belongs to the CND1 (condensin subunit 1) family.</text>
</comment>
<evidence type="ECO:0000256" key="6">
    <source>
        <dbReference type="ARBA" id="ARBA00022776"/>
    </source>
</evidence>
<dbReference type="GO" id="GO:0051301">
    <property type="term" value="P:cell division"/>
    <property type="evidence" value="ECO:0007669"/>
    <property type="project" value="UniProtKB-KW"/>
</dbReference>
<feature type="region of interest" description="Disordered" evidence="11">
    <location>
        <begin position="932"/>
        <end position="963"/>
    </location>
</feature>
<dbReference type="InterPro" id="IPR026971">
    <property type="entry name" value="CND1/NCAPD3"/>
</dbReference>
<keyword evidence="8" id="KW-0539">Nucleus</keyword>
<feature type="compositionally biased region" description="Basic residues" evidence="11">
    <location>
        <begin position="1284"/>
        <end position="1298"/>
    </location>
</feature>
<dbReference type="Pfam" id="PF12922">
    <property type="entry name" value="Cnd1_N"/>
    <property type="match status" value="1"/>
</dbReference>
<dbReference type="Gene3D" id="1.25.10.10">
    <property type="entry name" value="Leucine-rich Repeat Variant"/>
    <property type="match status" value="2"/>
</dbReference>